<dbReference type="KEGG" id="dfa:DFA_02672"/>
<comment type="pathway">
    <text evidence="2 12">Cofactor biosynthesis; NAD(+) biosynthesis; nicotinate D-ribonucleotide from quinolinate: step 1/1.</text>
</comment>
<evidence type="ECO:0000256" key="12">
    <source>
        <dbReference type="PIRNR" id="PIRNR006250"/>
    </source>
</evidence>
<dbReference type="OMA" id="DIVMCDN"/>
<dbReference type="EMBL" id="GL883017">
    <property type="protein sequence ID" value="EGG18932.1"/>
    <property type="molecule type" value="Genomic_DNA"/>
</dbReference>
<dbReference type="Pfam" id="PF01729">
    <property type="entry name" value="QRPTase_C"/>
    <property type="match status" value="1"/>
</dbReference>
<organism evidence="15 16">
    <name type="scientific">Cavenderia fasciculata</name>
    <name type="common">Slime mold</name>
    <name type="synonym">Dictyostelium fasciculatum</name>
    <dbReference type="NCBI Taxonomy" id="261658"/>
    <lineage>
        <taxon>Eukaryota</taxon>
        <taxon>Amoebozoa</taxon>
        <taxon>Evosea</taxon>
        <taxon>Eumycetozoa</taxon>
        <taxon>Dictyostelia</taxon>
        <taxon>Acytosteliales</taxon>
        <taxon>Cavenderiaceae</taxon>
        <taxon>Cavenderia</taxon>
    </lineage>
</organism>
<keyword evidence="7 12" id="KW-0662">Pyridine nucleotide biosynthesis</keyword>
<dbReference type="GO" id="GO:0009435">
    <property type="term" value="P:NAD+ biosynthetic process"/>
    <property type="evidence" value="ECO:0007669"/>
    <property type="project" value="UniProtKB-UniPathway"/>
</dbReference>
<keyword evidence="9 12" id="KW-0808">Transferase</keyword>
<dbReference type="FunFam" id="3.20.20.70:FF:000090">
    <property type="entry name" value="Nicotinate-nucleotide pyrophosphorylase [carboxylating]"/>
    <property type="match status" value="1"/>
</dbReference>
<evidence type="ECO:0000259" key="13">
    <source>
        <dbReference type="Pfam" id="PF01729"/>
    </source>
</evidence>
<dbReference type="PANTHER" id="PTHR32179:SF3">
    <property type="entry name" value="NICOTINATE-NUCLEOTIDE PYROPHOSPHORYLASE [CARBOXYLATING]"/>
    <property type="match status" value="1"/>
</dbReference>
<dbReference type="InterPro" id="IPR037128">
    <property type="entry name" value="Quinolinate_PRibosylTase_N_sf"/>
</dbReference>
<evidence type="ECO:0000256" key="8">
    <source>
        <dbReference type="ARBA" id="ARBA00022676"/>
    </source>
</evidence>
<accession>F4Q018</accession>
<dbReference type="NCBIfam" id="TIGR00078">
    <property type="entry name" value="nadC"/>
    <property type="match status" value="1"/>
</dbReference>
<dbReference type="Gene3D" id="3.90.1170.20">
    <property type="entry name" value="Quinolinate phosphoribosyl transferase, N-terminal domain"/>
    <property type="match status" value="1"/>
</dbReference>
<keyword evidence="8 12" id="KW-0328">Glycosyltransferase</keyword>
<dbReference type="PIRSF" id="PIRSF006250">
    <property type="entry name" value="NadC_ModD"/>
    <property type="match status" value="1"/>
</dbReference>
<evidence type="ECO:0000259" key="14">
    <source>
        <dbReference type="Pfam" id="PF02749"/>
    </source>
</evidence>
<dbReference type="Pfam" id="PF02749">
    <property type="entry name" value="QRPTase_N"/>
    <property type="match status" value="1"/>
</dbReference>
<dbReference type="InterPro" id="IPR022412">
    <property type="entry name" value="Quinolinate_PRibosylTrfase_N"/>
</dbReference>
<dbReference type="InterPro" id="IPR027277">
    <property type="entry name" value="NadC/ModD"/>
</dbReference>
<dbReference type="RefSeq" id="XP_004357394.1">
    <property type="nucleotide sequence ID" value="XM_004357338.1"/>
</dbReference>
<dbReference type="SUPFAM" id="SSF54675">
    <property type="entry name" value="Nicotinate/Quinolinate PRTase N-terminal domain-like"/>
    <property type="match status" value="1"/>
</dbReference>
<dbReference type="GeneID" id="14870890"/>
<dbReference type="PANTHER" id="PTHR32179">
    <property type="entry name" value="NICOTINATE-NUCLEOTIDE PYROPHOSPHORYLASE [CARBOXYLATING]"/>
    <property type="match status" value="1"/>
</dbReference>
<evidence type="ECO:0000256" key="5">
    <source>
        <dbReference type="ARBA" id="ARBA00011944"/>
    </source>
</evidence>
<dbReference type="UniPathway" id="UPA00253">
    <property type="reaction ID" value="UER00331"/>
</dbReference>
<dbReference type="InterPro" id="IPR002638">
    <property type="entry name" value="Quinolinate_PRibosylTrfase_C"/>
</dbReference>
<comment type="subunit">
    <text evidence="4 12">Hexamer formed by 3 homodimers.</text>
</comment>
<name>F4Q018_CACFS</name>
<dbReference type="InterPro" id="IPR004393">
    <property type="entry name" value="NadC"/>
</dbReference>
<sequence>MSSNNNNNGQSSLSYLIPKSTIQEQVRAWLKEDIPSFDYGGAVVGDKKEVAYLLGKQPGVFSGTVFFNEIFIMLDCEVKWIIKDGEEMNGDASKPQRLAEVTGSVRNILMGERLALNIISRSSGITTRASEMKKLVDAKCWKGTLAGTRKTTPGFRLVEKYALLVGGVDGHRMDLSSMIMLKDNHIWSSGNITNAVHSAKSVGGFSIKVEVECRSEDEACEAMEAGADVIMLDNMVPAELATVSLSLKSKYPHIVIEASGGIVPATLTRYALPTIDIISMGSLTQSVPHIDISLKIQKNLHHQQQ</sequence>
<dbReference type="CDD" id="cd01572">
    <property type="entry name" value="QPRTase"/>
    <property type="match status" value="1"/>
</dbReference>
<keyword evidence="16" id="KW-1185">Reference proteome</keyword>
<evidence type="ECO:0000256" key="4">
    <source>
        <dbReference type="ARBA" id="ARBA00011218"/>
    </source>
</evidence>
<evidence type="ECO:0000313" key="16">
    <source>
        <dbReference type="Proteomes" id="UP000007797"/>
    </source>
</evidence>
<comment type="function">
    <text evidence="1 12">Involved in the catabolism of quinolinic acid (QA).</text>
</comment>
<reference evidence="16" key="1">
    <citation type="journal article" date="2011" name="Genome Res.">
        <title>Phylogeny-wide analysis of social amoeba genomes highlights ancient origins for complex intercellular communication.</title>
        <authorList>
            <person name="Heidel A.J."/>
            <person name="Lawal H.M."/>
            <person name="Felder M."/>
            <person name="Schilde C."/>
            <person name="Helps N.R."/>
            <person name="Tunggal B."/>
            <person name="Rivero F."/>
            <person name="John U."/>
            <person name="Schleicher M."/>
            <person name="Eichinger L."/>
            <person name="Platzer M."/>
            <person name="Noegel A.A."/>
            <person name="Schaap P."/>
            <person name="Gloeckner G."/>
        </authorList>
    </citation>
    <scope>NUCLEOTIDE SEQUENCE [LARGE SCALE GENOMIC DNA]</scope>
    <source>
        <strain evidence="16">SH3</strain>
    </source>
</reference>
<dbReference type="GO" id="GO:0034213">
    <property type="term" value="P:quinolinate catabolic process"/>
    <property type="evidence" value="ECO:0007669"/>
    <property type="project" value="TreeGrafter"/>
</dbReference>
<evidence type="ECO:0000256" key="9">
    <source>
        <dbReference type="ARBA" id="ARBA00022679"/>
    </source>
</evidence>
<dbReference type="InterPro" id="IPR013785">
    <property type="entry name" value="Aldolase_TIM"/>
</dbReference>
<evidence type="ECO:0000256" key="11">
    <source>
        <dbReference type="ARBA" id="ARBA00047445"/>
    </source>
</evidence>
<proteinExistence type="inferred from homology"/>
<feature type="domain" description="Quinolinate phosphoribosyl transferase N-terminal" evidence="14">
    <location>
        <begin position="45"/>
        <end position="123"/>
    </location>
</feature>
<evidence type="ECO:0000256" key="2">
    <source>
        <dbReference type="ARBA" id="ARBA00004893"/>
    </source>
</evidence>
<comment type="catalytic activity">
    <reaction evidence="11 12">
        <text>nicotinate beta-D-ribonucleotide + CO2 + diphosphate = quinolinate + 5-phospho-alpha-D-ribose 1-diphosphate + 2 H(+)</text>
        <dbReference type="Rhea" id="RHEA:12733"/>
        <dbReference type="ChEBI" id="CHEBI:15378"/>
        <dbReference type="ChEBI" id="CHEBI:16526"/>
        <dbReference type="ChEBI" id="CHEBI:29959"/>
        <dbReference type="ChEBI" id="CHEBI:33019"/>
        <dbReference type="ChEBI" id="CHEBI:57502"/>
        <dbReference type="ChEBI" id="CHEBI:58017"/>
        <dbReference type="EC" id="2.4.2.19"/>
    </reaction>
</comment>
<evidence type="ECO:0000256" key="1">
    <source>
        <dbReference type="ARBA" id="ARBA00003237"/>
    </source>
</evidence>
<evidence type="ECO:0000313" key="15">
    <source>
        <dbReference type="EMBL" id="EGG18932.1"/>
    </source>
</evidence>
<dbReference type="AlphaFoldDB" id="F4Q018"/>
<dbReference type="STRING" id="1054147.F4Q018"/>
<dbReference type="InterPro" id="IPR036068">
    <property type="entry name" value="Nicotinate_pribotase-like_C"/>
</dbReference>
<evidence type="ECO:0000256" key="3">
    <source>
        <dbReference type="ARBA" id="ARBA00009400"/>
    </source>
</evidence>
<dbReference type="GO" id="GO:0004514">
    <property type="term" value="F:nicotinate-nucleotide diphosphorylase (carboxylating) activity"/>
    <property type="evidence" value="ECO:0007669"/>
    <property type="project" value="UniProtKB-EC"/>
</dbReference>
<dbReference type="OrthoDB" id="10067394at2759"/>
<feature type="domain" description="Quinolinate phosphoribosyl transferase C-terminal" evidence="13">
    <location>
        <begin position="125"/>
        <end position="295"/>
    </location>
</feature>
<dbReference type="EC" id="2.4.2.19" evidence="5 12"/>
<evidence type="ECO:0000256" key="7">
    <source>
        <dbReference type="ARBA" id="ARBA00022642"/>
    </source>
</evidence>
<evidence type="ECO:0000256" key="10">
    <source>
        <dbReference type="ARBA" id="ARBA00033102"/>
    </source>
</evidence>
<dbReference type="Gene3D" id="3.20.20.70">
    <property type="entry name" value="Aldolase class I"/>
    <property type="match status" value="1"/>
</dbReference>
<comment type="similarity">
    <text evidence="3 12">Belongs to the NadC/ModD family.</text>
</comment>
<dbReference type="GO" id="GO:0005737">
    <property type="term" value="C:cytoplasm"/>
    <property type="evidence" value="ECO:0007669"/>
    <property type="project" value="TreeGrafter"/>
</dbReference>
<gene>
    <name evidence="15" type="primary">qprt</name>
    <name evidence="15" type="ORF">DFA_02672</name>
</gene>
<protein>
    <recommendedName>
        <fullName evidence="6 12">Nicotinate-nucleotide pyrophosphorylase [carboxylating]</fullName>
        <ecNumber evidence="5 12">2.4.2.19</ecNumber>
    </recommendedName>
    <alternativeName>
        <fullName evidence="10 12">Quinolinate phosphoribosyltransferase [decarboxylating]</fullName>
    </alternativeName>
</protein>
<dbReference type="SUPFAM" id="SSF51690">
    <property type="entry name" value="Nicotinate/Quinolinate PRTase C-terminal domain-like"/>
    <property type="match status" value="1"/>
</dbReference>
<evidence type="ECO:0000256" key="6">
    <source>
        <dbReference type="ARBA" id="ARBA00020990"/>
    </source>
</evidence>
<dbReference type="Proteomes" id="UP000007797">
    <property type="component" value="Unassembled WGS sequence"/>
</dbReference>